<name>E1IAY4_9CHLR</name>
<dbReference type="AlphaFoldDB" id="E1IAY4"/>
<dbReference type="InterPro" id="IPR009050">
    <property type="entry name" value="Globin-like_sf"/>
</dbReference>
<organism evidence="2 3">
    <name type="scientific">Oscillochloris trichoides DG-6</name>
    <dbReference type="NCBI Taxonomy" id="765420"/>
    <lineage>
        <taxon>Bacteria</taxon>
        <taxon>Bacillati</taxon>
        <taxon>Chloroflexota</taxon>
        <taxon>Chloroflexia</taxon>
        <taxon>Chloroflexales</taxon>
        <taxon>Chloroflexineae</taxon>
        <taxon>Oscillochloridaceae</taxon>
        <taxon>Oscillochloris</taxon>
    </lineage>
</organism>
<protein>
    <recommendedName>
        <fullName evidence="1">Globin-sensor domain-containing protein</fullName>
    </recommendedName>
</protein>
<dbReference type="STRING" id="765420.OSCT_0485"/>
<dbReference type="EMBL" id="ADVR01000008">
    <property type="protein sequence ID" value="EFO81630.1"/>
    <property type="molecule type" value="Genomic_DNA"/>
</dbReference>
<evidence type="ECO:0000313" key="3">
    <source>
        <dbReference type="Proteomes" id="UP000054010"/>
    </source>
</evidence>
<dbReference type="InterPro" id="IPR044398">
    <property type="entry name" value="Globin-sensor_dom"/>
</dbReference>
<dbReference type="HOGENOM" id="CLU_127638_0_0_0"/>
<evidence type="ECO:0000259" key="1">
    <source>
        <dbReference type="Pfam" id="PF11563"/>
    </source>
</evidence>
<dbReference type="Pfam" id="PF11563">
    <property type="entry name" value="Protoglobin"/>
    <property type="match status" value="1"/>
</dbReference>
<gene>
    <name evidence="2" type="ORF">OSCT_0485</name>
</gene>
<keyword evidence="3" id="KW-1185">Reference proteome</keyword>
<evidence type="ECO:0000313" key="2">
    <source>
        <dbReference type="EMBL" id="EFO81630.1"/>
    </source>
</evidence>
<accession>E1IAY4</accession>
<sequence>MSEHSKSSWQIKGAAVLDELIALMGLTAEDARLLGALEATAAARGPQMADDFYGRLGAHAQAVEFIADKPMAGLHKTIIEWFTQLFCGKYDAQYAARRLRIGEVHVRIGLPVRYPLAMLDVILPHGVAIAETSSNPEAARRAFFKVLALDAAIFNQAYEDNQLAHLVEMVGGEMLARRLLTGQA</sequence>
<dbReference type="GO" id="GO:0020037">
    <property type="term" value="F:heme binding"/>
    <property type="evidence" value="ECO:0007669"/>
    <property type="project" value="InterPro"/>
</dbReference>
<reference evidence="2 3" key="1">
    <citation type="journal article" date="2011" name="J. Bacteriol.">
        <title>Draft genome sequence of the anoxygenic filamentous phototrophic bacterium Oscillochloris trichoides subsp. DG-6.</title>
        <authorList>
            <person name="Kuznetsov B.B."/>
            <person name="Ivanovsky R.N."/>
            <person name="Keppen O.I."/>
            <person name="Sukhacheva M.V."/>
            <person name="Bumazhkin B.K."/>
            <person name="Patutina E.O."/>
            <person name="Beletsky A.V."/>
            <person name="Mardanov A.V."/>
            <person name="Baslerov R.V."/>
            <person name="Panteleeva A.N."/>
            <person name="Kolganova T.V."/>
            <person name="Ravin N.V."/>
            <person name="Skryabin K.G."/>
        </authorList>
    </citation>
    <scope>NUCLEOTIDE SEQUENCE [LARGE SCALE GENOMIC DNA]</scope>
    <source>
        <strain evidence="2 3">DG-6</strain>
    </source>
</reference>
<dbReference type="Gene3D" id="1.10.490.10">
    <property type="entry name" value="Globins"/>
    <property type="match status" value="1"/>
</dbReference>
<dbReference type="OrthoDB" id="9774793at2"/>
<dbReference type="GO" id="GO:0019825">
    <property type="term" value="F:oxygen binding"/>
    <property type="evidence" value="ECO:0007669"/>
    <property type="project" value="InterPro"/>
</dbReference>
<proteinExistence type="predicted"/>
<dbReference type="SUPFAM" id="SSF46458">
    <property type="entry name" value="Globin-like"/>
    <property type="match status" value="1"/>
</dbReference>
<dbReference type="InterPro" id="IPR012292">
    <property type="entry name" value="Globin/Proto"/>
</dbReference>
<feature type="domain" description="Globin-sensor" evidence="1">
    <location>
        <begin position="17"/>
        <end position="161"/>
    </location>
</feature>
<comment type="caution">
    <text evidence="2">The sequence shown here is derived from an EMBL/GenBank/DDBJ whole genome shotgun (WGS) entry which is preliminary data.</text>
</comment>
<dbReference type="CDD" id="cd14763">
    <property type="entry name" value="SSDgbs_1"/>
    <property type="match status" value="1"/>
</dbReference>
<dbReference type="Proteomes" id="UP000054010">
    <property type="component" value="Unassembled WGS sequence"/>
</dbReference>
<dbReference type="eggNOG" id="COG3431">
    <property type="taxonomic scope" value="Bacteria"/>
</dbReference>